<feature type="region of interest" description="Disordered" evidence="1">
    <location>
        <begin position="47"/>
        <end position="101"/>
    </location>
</feature>
<organism evidence="2 3">
    <name type="scientific">Phialemonium atrogriseum</name>
    <dbReference type="NCBI Taxonomy" id="1093897"/>
    <lineage>
        <taxon>Eukaryota</taxon>
        <taxon>Fungi</taxon>
        <taxon>Dikarya</taxon>
        <taxon>Ascomycota</taxon>
        <taxon>Pezizomycotina</taxon>
        <taxon>Sordariomycetes</taxon>
        <taxon>Sordariomycetidae</taxon>
        <taxon>Cephalothecales</taxon>
        <taxon>Cephalothecaceae</taxon>
        <taxon>Phialemonium</taxon>
    </lineage>
</organism>
<gene>
    <name evidence="2" type="ORF">QBC33DRAFT_231648</name>
</gene>
<sequence>MSDPSAPWFRLIVVDACRLHVLRKFPTRSPPLYALVRVLFELGWREKEGTEKEGTEKEGTEKEGTEKEGTEKEGTEKEGTGAEGEGGRECEKVGAVRGRRA</sequence>
<accession>A0AAJ0FJZ4</accession>
<keyword evidence="3" id="KW-1185">Reference proteome</keyword>
<dbReference type="EMBL" id="MU838999">
    <property type="protein sequence ID" value="KAK1771101.1"/>
    <property type="molecule type" value="Genomic_DNA"/>
</dbReference>
<protein>
    <submittedName>
        <fullName evidence="2">Uncharacterized protein</fullName>
    </submittedName>
</protein>
<dbReference type="AlphaFoldDB" id="A0AAJ0FJZ4"/>
<comment type="caution">
    <text evidence="2">The sequence shown here is derived from an EMBL/GenBank/DDBJ whole genome shotgun (WGS) entry which is preliminary data.</text>
</comment>
<dbReference type="RefSeq" id="XP_060287314.1">
    <property type="nucleotide sequence ID" value="XM_060422842.1"/>
</dbReference>
<evidence type="ECO:0000313" key="3">
    <source>
        <dbReference type="Proteomes" id="UP001244011"/>
    </source>
</evidence>
<evidence type="ECO:0000313" key="2">
    <source>
        <dbReference type="EMBL" id="KAK1771101.1"/>
    </source>
</evidence>
<proteinExistence type="predicted"/>
<evidence type="ECO:0000256" key="1">
    <source>
        <dbReference type="SAM" id="MobiDB-lite"/>
    </source>
</evidence>
<dbReference type="Proteomes" id="UP001244011">
    <property type="component" value="Unassembled WGS sequence"/>
</dbReference>
<reference evidence="2" key="1">
    <citation type="submission" date="2023-06" db="EMBL/GenBank/DDBJ databases">
        <title>Genome-scale phylogeny and comparative genomics of the fungal order Sordariales.</title>
        <authorList>
            <consortium name="Lawrence Berkeley National Laboratory"/>
            <person name="Hensen N."/>
            <person name="Bonometti L."/>
            <person name="Westerberg I."/>
            <person name="Brannstrom I.O."/>
            <person name="Guillou S."/>
            <person name="Cros-Aarteil S."/>
            <person name="Calhoun S."/>
            <person name="Haridas S."/>
            <person name="Kuo A."/>
            <person name="Mondo S."/>
            <person name="Pangilinan J."/>
            <person name="Riley R."/>
            <person name="Labutti K."/>
            <person name="Andreopoulos B."/>
            <person name="Lipzen A."/>
            <person name="Chen C."/>
            <person name="Yanf M."/>
            <person name="Daum C."/>
            <person name="Ng V."/>
            <person name="Clum A."/>
            <person name="Steindorff A."/>
            <person name="Ohm R."/>
            <person name="Martin F."/>
            <person name="Silar P."/>
            <person name="Natvig D."/>
            <person name="Lalanne C."/>
            <person name="Gautier V."/>
            <person name="Ament-Velasquez S.L."/>
            <person name="Kruys A."/>
            <person name="Hutchinson M.I."/>
            <person name="Powell A.J."/>
            <person name="Barry K."/>
            <person name="Miller A.N."/>
            <person name="Grigoriev I.V."/>
            <person name="Debuchy R."/>
            <person name="Gladieux P."/>
            <person name="Thoren M.H."/>
            <person name="Johannesson H."/>
        </authorList>
    </citation>
    <scope>NUCLEOTIDE SEQUENCE</scope>
    <source>
        <strain evidence="2">8032-3</strain>
    </source>
</reference>
<dbReference type="GeneID" id="85306029"/>
<feature type="compositionally biased region" description="Basic and acidic residues" evidence="1">
    <location>
        <begin position="47"/>
        <end position="94"/>
    </location>
</feature>
<name>A0AAJ0FJZ4_9PEZI</name>